<dbReference type="Gene3D" id="3.30.830.10">
    <property type="entry name" value="Metalloenzyme, LuxS/M16 peptidase-like"/>
    <property type="match status" value="4"/>
</dbReference>
<dbReference type="OrthoDB" id="7791359at2759"/>
<evidence type="ECO:0000256" key="2">
    <source>
        <dbReference type="ARBA" id="ARBA00022670"/>
    </source>
</evidence>
<evidence type="ECO:0000256" key="1">
    <source>
        <dbReference type="ARBA" id="ARBA00007261"/>
    </source>
</evidence>
<evidence type="ECO:0000256" key="7">
    <source>
        <dbReference type="SAM" id="MobiDB-lite"/>
    </source>
</evidence>
<evidence type="ECO:0000256" key="6">
    <source>
        <dbReference type="ARBA" id="ARBA00023049"/>
    </source>
</evidence>
<feature type="compositionally biased region" description="Basic residues" evidence="7">
    <location>
        <begin position="9"/>
        <end position="22"/>
    </location>
</feature>
<evidence type="ECO:0000259" key="8">
    <source>
        <dbReference type="Pfam" id="PF00675"/>
    </source>
</evidence>
<evidence type="ECO:0000256" key="4">
    <source>
        <dbReference type="ARBA" id="ARBA00022801"/>
    </source>
</evidence>
<keyword evidence="2" id="KW-0645">Protease</keyword>
<dbReference type="GO" id="GO:0008237">
    <property type="term" value="F:metallopeptidase activity"/>
    <property type="evidence" value="ECO:0007669"/>
    <property type="project" value="UniProtKB-KW"/>
</dbReference>
<keyword evidence="5" id="KW-0862">Zinc</keyword>
<keyword evidence="3" id="KW-0479">Metal-binding</keyword>
<dbReference type="InterPro" id="IPR050626">
    <property type="entry name" value="Peptidase_M16"/>
</dbReference>
<dbReference type="AlphaFoldDB" id="A0A9P0J454"/>
<evidence type="ECO:0008006" key="13">
    <source>
        <dbReference type="Google" id="ProtNLM"/>
    </source>
</evidence>
<dbReference type="SUPFAM" id="SSF63411">
    <property type="entry name" value="LuxS/MPP-like metallohydrolase"/>
    <property type="match status" value="4"/>
</dbReference>
<evidence type="ECO:0000256" key="5">
    <source>
        <dbReference type="ARBA" id="ARBA00022833"/>
    </source>
</evidence>
<gene>
    <name evidence="11" type="ORF">CHIRRI_LOCUS10817</name>
</gene>
<feature type="domain" description="Peptidase M16 N-terminal" evidence="8">
    <location>
        <begin position="75"/>
        <end position="160"/>
    </location>
</feature>
<reference evidence="11" key="1">
    <citation type="submission" date="2022-01" db="EMBL/GenBank/DDBJ databases">
        <authorList>
            <person name="King R."/>
        </authorList>
    </citation>
    <scope>NUCLEOTIDE SEQUENCE</scope>
</reference>
<organism evidence="11 12">
    <name type="scientific">Chironomus riparius</name>
    <dbReference type="NCBI Taxonomy" id="315576"/>
    <lineage>
        <taxon>Eukaryota</taxon>
        <taxon>Metazoa</taxon>
        <taxon>Ecdysozoa</taxon>
        <taxon>Arthropoda</taxon>
        <taxon>Hexapoda</taxon>
        <taxon>Insecta</taxon>
        <taxon>Pterygota</taxon>
        <taxon>Neoptera</taxon>
        <taxon>Endopterygota</taxon>
        <taxon>Diptera</taxon>
        <taxon>Nematocera</taxon>
        <taxon>Chironomoidea</taxon>
        <taxon>Chironomidae</taxon>
        <taxon>Chironominae</taxon>
        <taxon>Chironomus</taxon>
    </lineage>
</organism>
<feature type="domain" description="Peptidase M16 C-terminal" evidence="9">
    <location>
        <begin position="201"/>
        <end position="376"/>
    </location>
</feature>
<name>A0A9P0J454_9DIPT</name>
<dbReference type="Pfam" id="PF00675">
    <property type="entry name" value="Peptidase_M16"/>
    <property type="match status" value="1"/>
</dbReference>
<dbReference type="GO" id="GO:0006508">
    <property type="term" value="P:proteolysis"/>
    <property type="evidence" value="ECO:0007669"/>
    <property type="project" value="UniProtKB-KW"/>
</dbReference>
<evidence type="ECO:0000259" key="9">
    <source>
        <dbReference type="Pfam" id="PF05193"/>
    </source>
</evidence>
<sequence>MITMCLHPNQKKTNQHQKVKKKDTREKNLQLLLYQSVLEVSMIQMIYRDSHILLVSLHVKSNLLLACILKLILSLEHMIFMGSEKYPKENELDQYLSANGGGSNALTECEHTLFYFDVVEEHLSEAMNRFSSLFVAPLMLPDSISREIEAIESEFQNNVNDDDSRIVQLFASKGNGPASTFTWGNLKTLKEEIDSDKLYAAAHEFRSKYYVANNMYLCVESSESLDSLQNLVEKNFSEIKTSTLNENRSSLSYLDYFKSDFHDKIFYIKPKSDKYKLLMTFVMPSMKTHYKSKPHDYLAYIIQHEGSGSLSSYFKRNLLALHVEAGVEDQSFEGNSLYTLFGIDILLTEKGYNNIEVVLQAIFSVLLMLKNTPFENHEKAYLELKKIRDTSFDYQEEKTSSENTEDYAVNMIYYDAPDIITGSDKFFHFDGKMVKELIEILNEGKFNLLILTDKHHQYPKIEKWFGTEYDELDFPENIRKLWNNRQLSSDFFMPLPNEFICSNFDIVYNKSQENRESHCIILPEKIKENLKMELWYKLDSKFLLPHGFINCYLETPNTFKNARNMVLTSMFSLILKYYLDEKLYPAICAGLGYSINAAEKGLLIKLSGYNEKLLLLLDIITKELKEIPNKIESKVFETFREQCRKNGYNNLINSKFVTRDLRLSILENQHQFCLDQYAMTEDIKFDDIVNFATSFLEELYVKIMILGNFDKSEAYKIADKLNENLKITKNIDKKLLVSRARKIPKGLPNMMYVKSFLPDDKNSTITNYYQIGRSTIKTQCLIEFIEKLMQEPLFDILRTKEQFGYSVSCSHRVNNGIIGFTITLQVQEEKHSTISVNERVEKFLNEDFKDILLKLTVDEFEANQSSLIKLKMMEEVEMEHENNRLFSEISSDEYLFTRLDFEAEMIGRLKLKEVQEFYNDILLKAPKLSIQVIGVNEKKVENTNVDNNPKLNLLHVKNDGENIILDINAFKDSMDLFEEWKTVVDL</sequence>
<evidence type="ECO:0000259" key="10">
    <source>
        <dbReference type="Pfam" id="PF16187"/>
    </source>
</evidence>
<evidence type="ECO:0000313" key="11">
    <source>
        <dbReference type="EMBL" id="CAH1728639.1"/>
    </source>
</evidence>
<keyword evidence="6" id="KW-0482">Metalloprotease</keyword>
<feature type="domain" description="Peptidase M16 middle/third" evidence="10">
    <location>
        <begin position="392"/>
        <end position="669"/>
    </location>
</feature>
<evidence type="ECO:0000313" key="12">
    <source>
        <dbReference type="Proteomes" id="UP001153620"/>
    </source>
</evidence>
<dbReference type="EMBL" id="OU895879">
    <property type="protein sequence ID" value="CAH1728639.1"/>
    <property type="molecule type" value="Genomic_DNA"/>
</dbReference>
<feature type="region of interest" description="Disordered" evidence="7">
    <location>
        <begin position="1"/>
        <end position="22"/>
    </location>
</feature>
<dbReference type="InterPro" id="IPR032632">
    <property type="entry name" value="Peptidase_M16_M"/>
</dbReference>
<dbReference type="Pfam" id="PF05193">
    <property type="entry name" value="Peptidase_M16_C"/>
    <property type="match status" value="2"/>
</dbReference>
<dbReference type="PANTHER" id="PTHR43690">
    <property type="entry name" value="NARDILYSIN"/>
    <property type="match status" value="1"/>
</dbReference>
<comment type="similarity">
    <text evidence="1">Belongs to the peptidase M16 family.</text>
</comment>
<proteinExistence type="inferred from homology"/>
<evidence type="ECO:0000256" key="3">
    <source>
        <dbReference type="ARBA" id="ARBA00022723"/>
    </source>
</evidence>
<feature type="domain" description="Peptidase M16 C-terminal" evidence="9">
    <location>
        <begin position="683"/>
        <end position="866"/>
    </location>
</feature>
<dbReference type="GO" id="GO:0046872">
    <property type="term" value="F:metal ion binding"/>
    <property type="evidence" value="ECO:0007669"/>
    <property type="project" value="UniProtKB-KW"/>
</dbReference>
<reference evidence="11" key="2">
    <citation type="submission" date="2022-10" db="EMBL/GenBank/DDBJ databases">
        <authorList>
            <consortium name="ENA_rothamsted_submissions"/>
            <consortium name="culmorum"/>
            <person name="King R."/>
        </authorList>
    </citation>
    <scope>NUCLEOTIDE SEQUENCE</scope>
</reference>
<protein>
    <recommendedName>
        <fullName evidence="13">Nardilysin</fullName>
    </recommendedName>
</protein>
<dbReference type="Pfam" id="PF16187">
    <property type="entry name" value="Peptidase_M16_M"/>
    <property type="match status" value="1"/>
</dbReference>
<dbReference type="Proteomes" id="UP001153620">
    <property type="component" value="Chromosome 3"/>
</dbReference>
<keyword evidence="12" id="KW-1185">Reference proteome</keyword>
<dbReference type="PANTHER" id="PTHR43690:SF18">
    <property type="entry name" value="INSULIN-DEGRADING ENZYME-RELATED"/>
    <property type="match status" value="1"/>
</dbReference>
<accession>A0A9P0J454</accession>
<dbReference type="InterPro" id="IPR007863">
    <property type="entry name" value="Peptidase_M16_C"/>
</dbReference>
<dbReference type="InterPro" id="IPR011765">
    <property type="entry name" value="Pept_M16_N"/>
</dbReference>
<dbReference type="InterPro" id="IPR011249">
    <property type="entry name" value="Metalloenz_LuxS/M16"/>
</dbReference>
<keyword evidence="4" id="KW-0378">Hydrolase</keyword>